<proteinExistence type="predicted"/>
<accession>A0AA48M2W6</accession>
<dbReference type="InterPro" id="IPR010982">
    <property type="entry name" value="Lambda_DNA-bd_dom_sf"/>
</dbReference>
<organism evidence="2">
    <name type="scientific">freshwater sediment metagenome</name>
    <dbReference type="NCBI Taxonomy" id="556182"/>
    <lineage>
        <taxon>unclassified sequences</taxon>
        <taxon>metagenomes</taxon>
        <taxon>ecological metagenomes</taxon>
    </lineage>
</organism>
<dbReference type="CDD" id="cd00093">
    <property type="entry name" value="HTH_XRE"/>
    <property type="match status" value="1"/>
</dbReference>
<dbReference type="SUPFAM" id="SSF47413">
    <property type="entry name" value="lambda repressor-like DNA-binding domains"/>
    <property type="match status" value="1"/>
</dbReference>
<dbReference type="InterPro" id="IPR001387">
    <property type="entry name" value="Cro/C1-type_HTH"/>
</dbReference>
<dbReference type="AlphaFoldDB" id="A0AA48M2W6"/>
<dbReference type="Gene3D" id="1.10.260.40">
    <property type="entry name" value="lambda repressor-like DNA-binding domains"/>
    <property type="match status" value="1"/>
</dbReference>
<evidence type="ECO:0000259" key="1">
    <source>
        <dbReference type="PROSITE" id="PS50943"/>
    </source>
</evidence>
<feature type="domain" description="HTH cro/C1-type" evidence="1">
    <location>
        <begin position="7"/>
        <end position="62"/>
    </location>
</feature>
<reference evidence="2" key="1">
    <citation type="submission" date="2023-07" db="EMBL/GenBank/DDBJ databases">
        <authorList>
            <person name="Pelsma A.J. K."/>
        </authorList>
    </citation>
    <scope>NUCLEOTIDE SEQUENCE</scope>
</reference>
<gene>
    <name evidence="2" type="ORF">AMST5_03934</name>
</gene>
<protein>
    <recommendedName>
        <fullName evidence="1">HTH cro/C1-type domain-containing protein</fullName>
    </recommendedName>
</protein>
<dbReference type="Pfam" id="PF01381">
    <property type="entry name" value="HTH_3"/>
    <property type="match status" value="1"/>
</dbReference>
<name>A0AA48M2W6_9ZZZZ</name>
<dbReference type="GO" id="GO:0003677">
    <property type="term" value="F:DNA binding"/>
    <property type="evidence" value="ECO:0007669"/>
    <property type="project" value="InterPro"/>
</dbReference>
<dbReference type="SMART" id="SM00530">
    <property type="entry name" value="HTH_XRE"/>
    <property type="match status" value="1"/>
</dbReference>
<dbReference type="EMBL" id="OY288114">
    <property type="protein sequence ID" value="CAJ0889097.1"/>
    <property type="molecule type" value="Genomic_DNA"/>
</dbReference>
<sequence length="253" mass="27810">MDIHARLKWAREKRGYASAREAADAIGVRYSTYAGHESGIRGVKRDALRRYAKFFGVSPAWLEFGTGVDAPRDLDDESTTPEKNSSSRTVSEIQFISSSIVEPARFGGFVQAGIWVDPNVALEKTMTGEGVSVITGKWGRLPQFSYVAKDNSADQLRIFEGDYVLCVPYERARGGQLHDKDIVVIERVRSGGAFERTVKQIVLKNSTCSFVARSTEPRYPSVAINAKTMTEKDGTIVRIVGLAIAVVTSLPTD</sequence>
<dbReference type="Gene3D" id="2.10.109.10">
    <property type="entry name" value="Umud Fragment, subunit A"/>
    <property type="match status" value="1"/>
</dbReference>
<dbReference type="PROSITE" id="PS50943">
    <property type="entry name" value="HTH_CROC1"/>
    <property type="match status" value="1"/>
</dbReference>
<evidence type="ECO:0000313" key="2">
    <source>
        <dbReference type="EMBL" id="CAJ0889097.1"/>
    </source>
</evidence>